<dbReference type="EMBL" id="MT144727">
    <property type="protein sequence ID" value="QJH98330.1"/>
    <property type="molecule type" value="Genomic_DNA"/>
</dbReference>
<organism evidence="1">
    <name type="scientific">viral metagenome</name>
    <dbReference type="NCBI Taxonomy" id="1070528"/>
    <lineage>
        <taxon>unclassified sequences</taxon>
        <taxon>metagenomes</taxon>
        <taxon>organismal metagenomes</taxon>
    </lineage>
</organism>
<protein>
    <submittedName>
        <fullName evidence="1">Uncharacterized protein</fullName>
    </submittedName>
</protein>
<name>A0A6M3XK65_9ZZZZ</name>
<accession>A0A6M3XK65</accession>
<dbReference type="AlphaFoldDB" id="A0A6M3XK65"/>
<evidence type="ECO:0000313" key="1">
    <source>
        <dbReference type="EMBL" id="QJH98330.1"/>
    </source>
</evidence>
<proteinExistence type="predicted"/>
<sequence>MQVNLNLFCNILPPSPGSPKDFSHAHLRAQDLMRFCVAFLYLRGISDITITSVVREDGGTHQLGKCIDFDVEGLETSPKVRQALSELMGLVQTYAPYGVGRDGKWHWAFVWEVDAAHRNHVHTQVK</sequence>
<reference evidence="1" key="1">
    <citation type="submission" date="2020-03" db="EMBL/GenBank/DDBJ databases">
        <title>The deep terrestrial virosphere.</title>
        <authorList>
            <person name="Holmfeldt K."/>
            <person name="Nilsson E."/>
            <person name="Simone D."/>
            <person name="Lopez-Fernandez M."/>
            <person name="Wu X."/>
            <person name="de Brujin I."/>
            <person name="Lundin D."/>
            <person name="Andersson A."/>
            <person name="Bertilsson S."/>
            <person name="Dopson M."/>
        </authorList>
    </citation>
    <scope>NUCLEOTIDE SEQUENCE</scope>
    <source>
        <strain evidence="1">TM448B01269</strain>
    </source>
</reference>
<gene>
    <name evidence="1" type="ORF">TM448B01269_0014</name>
</gene>